<gene>
    <name evidence="1" type="ORF">COY37_10725</name>
</gene>
<name>A0A2M7T660_9ACTN</name>
<comment type="caution">
    <text evidence="1">The sequence shown here is derived from an EMBL/GenBank/DDBJ whole genome shotgun (WGS) entry which is preliminary data.</text>
</comment>
<reference evidence="2" key="1">
    <citation type="submission" date="2017-09" db="EMBL/GenBank/DDBJ databases">
        <title>Depth-based differentiation of microbial function through sediment-hosted aquifers and enrichment of novel symbionts in the deep terrestrial subsurface.</title>
        <authorList>
            <person name="Probst A.J."/>
            <person name="Ladd B."/>
            <person name="Jarett J.K."/>
            <person name="Geller-Mcgrath D.E."/>
            <person name="Sieber C.M.K."/>
            <person name="Emerson J.B."/>
            <person name="Anantharaman K."/>
            <person name="Thomas B.C."/>
            <person name="Malmstrom R."/>
            <person name="Stieglmeier M."/>
            <person name="Klingl A."/>
            <person name="Woyke T."/>
            <person name="Ryan C.M."/>
            <person name="Banfield J.F."/>
        </authorList>
    </citation>
    <scope>NUCLEOTIDE SEQUENCE [LARGE SCALE GENOMIC DNA]</scope>
</reference>
<sequence>MDIIKGQRVIVLLALLFALALLASCSRQVTKPLGEEDLYPKKAPKTAGDDRTGAKRSAGVTIYGSPELVEVFSGGKRLVFKAGDKSYDKITSICERIVLRVGASANEPPVSDASYLKMRGVAFRSIRLTYRREPVFVFFGTIDRIKRNKNLGGAKGLKQVTFFIPMSPALLKPDTIYDGFYYGNIHMVSTLTNTDLLELVKGL</sequence>
<dbReference type="RefSeq" id="WP_286678482.1">
    <property type="nucleotide sequence ID" value="NZ_MNXI01000085.1"/>
</dbReference>
<dbReference type="Proteomes" id="UP000230956">
    <property type="component" value="Unassembled WGS sequence"/>
</dbReference>
<proteinExistence type="predicted"/>
<dbReference type="EMBL" id="PFNG01000249">
    <property type="protein sequence ID" value="PIZ35250.1"/>
    <property type="molecule type" value="Genomic_DNA"/>
</dbReference>
<dbReference type="AlphaFoldDB" id="A0A2M7T660"/>
<evidence type="ECO:0000313" key="1">
    <source>
        <dbReference type="EMBL" id="PIZ35250.1"/>
    </source>
</evidence>
<organism evidence="1 2">
    <name type="scientific">Candidatus Aquicultor secundus</name>
    <dbReference type="NCBI Taxonomy" id="1973895"/>
    <lineage>
        <taxon>Bacteria</taxon>
        <taxon>Bacillati</taxon>
        <taxon>Actinomycetota</taxon>
        <taxon>Candidatus Aquicultoria</taxon>
        <taxon>Candidatus Aquicultorales</taxon>
        <taxon>Candidatus Aquicultoraceae</taxon>
        <taxon>Candidatus Aquicultor</taxon>
    </lineage>
</organism>
<dbReference type="PROSITE" id="PS51257">
    <property type="entry name" value="PROKAR_LIPOPROTEIN"/>
    <property type="match status" value="1"/>
</dbReference>
<evidence type="ECO:0008006" key="3">
    <source>
        <dbReference type="Google" id="ProtNLM"/>
    </source>
</evidence>
<protein>
    <recommendedName>
        <fullName evidence="3">Lipoprotein</fullName>
    </recommendedName>
</protein>
<evidence type="ECO:0000313" key="2">
    <source>
        <dbReference type="Proteomes" id="UP000230956"/>
    </source>
</evidence>
<accession>A0A2M7T660</accession>